<dbReference type="AlphaFoldDB" id="A0A7W7KM46"/>
<dbReference type="EMBL" id="JACHLI010000018">
    <property type="protein sequence ID" value="MBB4865332.1"/>
    <property type="molecule type" value="Genomic_DNA"/>
</dbReference>
<gene>
    <name evidence="1" type="ORF">HNP46_004213</name>
</gene>
<protein>
    <submittedName>
        <fullName evidence="1">Uncharacterized protein</fullName>
    </submittedName>
</protein>
<evidence type="ECO:0000313" key="1">
    <source>
        <dbReference type="EMBL" id="MBB4865332.1"/>
    </source>
</evidence>
<dbReference type="RefSeq" id="WP_184592706.1">
    <property type="nucleotide sequence ID" value="NZ_JACHLI010000018.1"/>
</dbReference>
<proteinExistence type="predicted"/>
<accession>A0A7W7KM46</accession>
<comment type="caution">
    <text evidence="1">The sequence shown here is derived from an EMBL/GenBank/DDBJ whole genome shotgun (WGS) entry which is preliminary data.</text>
</comment>
<sequence>MYFLTLPFNFSASNLKASDFMVGMPAMTAAAGMAHKAQCIMKEELGLKTFEFKAFSLIYFSLDRDSSAPRRPPQEARHAGAEMVLPSGVDIRRGAGEAALTLYFTLKDDADFEPFEHLLSQESNRLARALTAGLRFAGGSVVLGLPGEGGSTAIQVFMSQTWEAALRRLVRAYPTKGLVIQCESELFSQRAKELDDSPVEAMCDLLYRSRLQRYEEIGTVAAVDEMTSAAELLVSDDLFDLDAFSLDLDMAHLDSPEFQVGLADEPYLGILLPNQVGYHQILVGQDEERVVEPVGSIVRAKILPSALTDLTLAREHWSRHFWEWHPQYTDNLYITLGYSPAKEA</sequence>
<organism evidence="1 2">
    <name type="scientific">Pseudomonas nitroreducens</name>
    <dbReference type="NCBI Taxonomy" id="46680"/>
    <lineage>
        <taxon>Bacteria</taxon>
        <taxon>Pseudomonadati</taxon>
        <taxon>Pseudomonadota</taxon>
        <taxon>Gammaproteobacteria</taxon>
        <taxon>Pseudomonadales</taxon>
        <taxon>Pseudomonadaceae</taxon>
        <taxon>Pseudomonas</taxon>
    </lineage>
</organism>
<dbReference type="Proteomes" id="UP000566995">
    <property type="component" value="Unassembled WGS sequence"/>
</dbReference>
<reference evidence="1 2" key="1">
    <citation type="submission" date="2020-08" db="EMBL/GenBank/DDBJ databases">
        <title>Functional genomics of gut bacteria from endangered species of beetles.</title>
        <authorList>
            <person name="Carlos-Shanley C."/>
        </authorList>
    </citation>
    <scope>NUCLEOTIDE SEQUENCE [LARGE SCALE GENOMIC DNA]</scope>
    <source>
        <strain evidence="1 2">S00179</strain>
    </source>
</reference>
<evidence type="ECO:0000313" key="2">
    <source>
        <dbReference type="Proteomes" id="UP000566995"/>
    </source>
</evidence>
<name>A0A7W7KM46_PSENT</name>